<dbReference type="CDD" id="cd06222">
    <property type="entry name" value="RNase_H_like"/>
    <property type="match status" value="1"/>
</dbReference>
<keyword evidence="3" id="KW-1185">Reference proteome</keyword>
<reference evidence="3" key="1">
    <citation type="submission" date="2016-06" db="EMBL/GenBank/DDBJ databases">
        <title>Parallel loss of symbiosis genes in relatives of nitrogen-fixing non-legume Parasponia.</title>
        <authorList>
            <person name="Van Velzen R."/>
            <person name="Holmer R."/>
            <person name="Bu F."/>
            <person name="Rutten L."/>
            <person name="Van Zeijl A."/>
            <person name="Liu W."/>
            <person name="Santuari L."/>
            <person name="Cao Q."/>
            <person name="Sharma T."/>
            <person name="Shen D."/>
            <person name="Roswanjaya Y."/>
            <person name="Wardhani T."/>
            <person name="Kalhor M.S."/>
            <person name="Jansen J."/>
            <person name="Van den Hoogen J."/>
            <person name="Gungor B."/>
            <person name="Hartog M."/>
            <person name="Hontelez J."/>
            <person name="Verver J."/>
            <person name="Yang W.-C."/>
            <person name="Schijlen E."/>
            <person name="Repin R."/>
            <person name="Schilthuizen M."/>
            <person name="Schranz E."/>
            <person name="Heidstra R."/>
            <person name="Miyata K."/>
            <person name="Fedorova E."/>
            <person name="Kohlen W."/>
            <person name="Bisseling T."/>
            <person name="Smit S."/>
            <person name="Geurts R."/>
        </authorList>
    </citation>
    <scope>NUCLEOTIDE SEQUENCE [LARGE SCALE GENOMIC DNA]</scope>
    <source>
        <strain evidence="3">cv. RG33-2</strain>
    </source>
</reference>
<accession>A0A2P5FKH5</accession>
<evidence type="ECO:0000259" key="1">
    <source>
        <dbReference type="Pfam" id="PF13456"/>
    </source>
</evidence>
<dbReference type="GO" id="GO:0004523">
    <property type="term" value="F:RNA-DNA hybrid ribonuclease activity"/>
    <property type="evidence" value="ECO:0007669"/>
    <property type="project" value="InterPro"/>
</dbReference>
<feature type="domain" description="RNase H type-1" evidence="1">
    <location>
        <begin position="125"/>
        <end position="238"/>
    </location>
</feature>
<evidence type="ECO:0000313" key="3">
    <source>
        <dbReference type="Proteomes" id="UP000237000"/>
    </source>
</evidence>
<name>A0A2P5FKH5_TREOI</name>
<dbReference type="InterPro" id="IPR044730">
    <property type="entry name" value="RNase_H-like_dom_plant"/>
</dbReference>
<dbReference type="InterPro" id="IPR053151">
    <property type="entry name" value="RNase_H-like"/>
</dbReference>
<dbReference type="EMBL" id="JXTC01000025">
    <property type="protein sequence ID" value="PON98297.1"/>
    <property type="molecule type" value="Genomic_DNA"/>
</dbReference>
<dbReference type="Pfam" id="PF13456">
    <property type="entry name" value="RVT_3"/>
    <property type="match status" value="1"/>
</dbReference>
<dbReference type="PANTHER" id="PTHR47723:SF19">
    <property type="entry name" value="POLYNUCLEOTIDYL TRANSFERASE, RIBONUCLEASE H-LIKE SUPERFAMILY PROTEIN"/>
    <property type="match status" value="1"/>
</dbReference>
<proteinExistence type="predicted"/>
<dbReference type="OrthoDB" id="1166712at2759"/>
<dbReference type="InterPro" id="IPR002156">
    <property type="entry name" value="RNaseH_domain"/>
</dbReference>
<comment type="caution">
    <text evidence="2">The sequence shown here is derived from an EMBL/GenBank/DDBJ whole genome shotgun (WGS) entry which is preliminary data.</text>
</comment>
<dbReference type="GO" id="GO:0003676">
    <property type="term" value="F:nucleic acid binding"/>
    <property type="evidence" value="ECO:0007669"/>
    <property type="project" value="InterPro"/>
</dbReference>
<sequence>MKRSRDFNYVLLARWGWLLLTGSKALWASILRSKYTKEGNFLDTTAKAMDSPFWKALICIQDLIREDAYCVSVQRLSLIESNGLGSDPEIVFFASLSLERTAHAIGAYYWLPSLKGWIKLNADVRMWKEDATIAAVAWQKGGAMTLAYIAIVSFNNPTIAEAATVRSALEIAKYMRLSYIVIEEDAAQVLNALIGVCQTTLWEVEAMVQDCQYLLQNFDLLEVSLIPREINRTGHNLALWSSISSLTRMLDVYSISHKVFVEDYFLNH</sequence>
<gene>
    <name evidence="2" type="ORF">TorRG33x02_058720</name>
</gene>
<dbReference type="InterPro" id="IPR036397">
    <property type="entry name" value="RNaseH_sf"/>
</dbReference>
<dbReference type="AlphaFoldDB" id="A0A2P5FKH5"/>
<dbReference type="PANTHER" id="PTHR47723">
    <property type="entry name" value="OS05G0353850 PROTEIN"/>
    <property type="match status" value="1"/>
</dbReference>
<dbReference type="Gene3D" id="3.30.420.10">
    <property type="entry name" value="Ribonuclease H-like superfamily/Ribonuclease H"/>
    <property type="match status" value="1"/>
</dbReference>
<dbReference type="Proteomes" id="UP000237000">
    <property type="component" value="Unassembled WGS sequence"/>
</dbReference>
<protein>
    <recommendedName>
        <fullName evidence="1">RNase H type-1 domain-containing protein</fullName>
    </recommendedName>
</protein>
<evidence type="ECO:0000313" key="2">
    <source>
        <dbReference type="EMBL" id="PON98297.1"/>
    </source>
</evidence>
<organism evidence="2 3">
    <name type="scientific">Trema orientale</name>
    <name type="common">Charcoal tree</name>
    <name type="synonym">Celtis orientalis</name>
    <dbReference type="NCBI Taxonomy" id="63057"/>
    <lineage>
        <taxon>Eukaryota</taxon>
        <taxon>Viridiplantae</taxon>
        <taxon>Streptophyta</taxon>
        <taxon>Embryophyta</taxon>
        <taxon>Tracheophyta</taxon>
        <taxon>Spermatophyta</taxon>
        <taxon>Magnoliopsida</taxon>
        <taxon>eudicotyledons</taxon>
        <taxon>Gunneridae</taxon>
        <taxon>Pentapetalae</taxon>
        <taxon>rosids</taxon>
        <taxon>fabids</taxon>
        <taxon>Rosales</taxon>
        <taxon>Cannabaceae</taxon>
        <taxon>Trema</taxon>
    </lineage>
</organism>
<dbReference type="InParanoid" id="A0A2P5FKH5"/>